<evidence type="ECO:0008006" key="3">
    <source>
        <dbReference type="Google" id="ProtNLM"/>
    </source>
</evidence>
<organism evidence="1 2">
    <name type="scientific">Aeropyrum pernix</name>
    <dbReference type="NCBI Taxonomy" id="56636"/>
    <lineage>
        <taxon>Archaea</taxon>
        <taxon>Thermoproteota</taxon>
        <taxon>Thermoprotei</taxon>
        <taxon>Desulfurococcales</taxon>
        <taxon>Desulfurococcaceae</taxon>
        <taxon>Aeropyrum</taxon>
    </lineage>
</organism>
<evidence type="ECO:0000313" key="1">
    <source>
        <dbReference type="EMBL" id="GBF08472.1"/>
    </source>
</evidence>
<dbReference type="Proteomes" id="UP000291213">
    <property type="component" value="Unassembled WGS sequence"/>
</dbReference>
<dbReference type="RefSeq" id="WP_131159544.1">
    <property type="nucleotide sequence ID" value="NZ_BDMD01000007.1"/>
</dbReference>
<dbReference type="OrthoDB" id="14784at2157"/>
<accession>A0A401H812</accession>
<proteinExistence type="predicted"/>
<comment type="caution">
    <text evidence="1">The sequence shown here is derived from an EMBL/GenBank/DDBJ whole genome shotgun (WGS) entry which is preliminary data.</text>
</comment>
<gene>
    <name evidence="1" type="ORF">apy_01970</name>
</gene>
<reference evidence="1 2" key="1">
    <citation type="submission" date="2017-02" db="EMBL/GenBank/DDBJ databases">
        <title>isolation and characterization of a novel temperate virus Aeropyrum globular virus 1 infecting hyperthermophilic archaeon Aeropyrum.</title>
        <authorList>
            <person name="Yumiya M."/>
            <person name="Yoshida T."/>
            <person name="Sako Y."/>
        </authorList>
    </citation>
    <scope>NUCLEOTIDE SEQUENCE [LARGE SCALE GENOMIC DNA]</scope>
    <source>
        <strain evidence="1 2">YK1-12-2013</strain>
    </source>
</reference>
<dbReference type="AlphaFoldDB" id="A0A401H812"/>
<dbReference type="EMBL" id="BDMD01000007">
    <property type="protein sequence ID" value="GBF08472.1"/>
    <property type="molecule type" value="Genomic_DNA"/>
</dbReference>
<name>A0A401H812_AERPX</name>
<sequence length="115" mass="12366">MATAREAFEAKKLAARYGVVGKVAAGYRMAGYEVEVVDGSPEATANFKAWRRGESLVVRVYMKSGRVPVSIVEELASASGGSKPVLVLYGSGPKLTSEVLEKARELGVSIRRFRS</sequence>
<protein>
    <recommendedName>
        <fullName evidence="3">Restriction endonuclease type IV Mrr domain-containing protein</fullName>
    </recommendedName>
</protein>
<evidence type="ECO:0000313" key="2">
    <source>
        <dbReference type="Proteomes" id="UP000291213"/>
    </source>
</evidence>